<dbReference type="OrthoDB" id="9808507at2"/>
<dbReference type="AlphaFoldDB" id="A0A4Q1CN23"/>
<organism evidence="2 3">
    <name type="scientific">Lacibacter luteus</name>
    <dbReference type="NCBI Taxonomy" id="2508719"/>
    <lineage>
        <taxon>Bacteria</taxon>
        <taxon>Pseudomonadati</taxon>
        <taxon>Bacteroidota</taxon>
        <taxon>Chitinophagia</taxon>
        <taxon>Chitinophagales</taxon>
        <taxon>Chitinophagaceae</taxon>
        <taxon>Lacibacter</taxon>
    </lineage>
</organism>
<dbReference type="EMBL" id="SDHW01000001">
    <property type="protein sequence ID" value="RXK62456.1"/>
    <property type="molecule type" value="Genomic_DNA"/>
</dbReference>
<name>A0A4Q1CN23_9BACT</name>
<gene>
    <name evidence="2" type="ORF">ESA94_05490</name>
</gene>
<sequence length="374" mass="41000">MITRATLILSVSLLCCVNSFAQIRIYSNEFLNIGAGSRAFGMGGAQVASVNDATAGYWNPAGLTGVKNDPSLSLMHAEYFAGIGKYDFGALAIPVANNKRTVGLSFLRFAVDDIPNTLYLIEPDGSVNYANIRSFSSADYAVILSVAQKLKETENKQMSIGVNAKVIHRNVGTFAKAWGFGLDVGFQMKGKNWSFGAAARDITTTFNAWSFSFTEREKEVLFLTNNEIPVKSTELTAPRLVVGGAYDFKFRKNVTLKAEANLDLTFDGQRNTVISSDVINADPRIGVELNLKDVFFLRGGVFNFQKTYADGDTLNQKKVWIYQPGAGAGFKLGSAFYVDYAFTNLANQSNPLYTHIVSLRLDLLKSKNPKKNSK</sequence>
<proteinExistence type="predicted"/>
<evidence type="ECO:0000313" key="3">
    <source>
        <dbReference type="Proteomes" id="UP000290204"/>
    </source>
</evidence>
<dbReference type="NCBIfam" id="NF033709">
    <property type="entry name" value="PorV_fam"/>
    <property type="match status" value="1"/>
</dbReference>
<feature type="chain" id="PRO_5020419382" evidence="1">
    <location>
        <begin position="22"/>
        <end position="374"/>
    </location>
</feature>
<dbReference type="RefSeq" id="WP_129129827.1">
    <property type="nucleotide sequence ID" value="NZ_SDHW01000001.1"/>
</dbReference>
<protein>
    <submittedName>
        <fullName evidence="2">PorV/PorQ family protein</fullName>
    </submittedName>
</protein>
<feature type="signal peptide" evidence="1">
    <location>
        <begin position="1"/>
        <end position="21"/>
    </location>
</feature>
<dbReference type="Proteomes" id="UP000290204">
    <property type="component" value="Unassembled WGS sequence"/>
</dbReference>
<accession>A0A4Q1CN23</accession>
<evidence type="ECO:0000256" key="1">
    <source>
        <dbReference type="SAM" id="SignalP"/>
    </source>
</evidence>
<keyword evidence="3" id="KW-1185">Reference proteome</keyword>
<evidence type="ECO:0000313" key="2">
    <source>
        <dbReference type="EMBL" id="RXK62456.1"/>
    </source>
</evidence>
<comment type="caution">
    <text evidence="2">The sequence shown here is derived from an EMBL/GenBank/DDBJ whole genome shotgun (WGS) entry which is preliminary data.</text>
</comment>
<keyword evidence="1" id="KW-0732">Signal</keyword>
<dbReference type="Gene3D" id="2.40.160.60">
    <property type="entry name" value="Outer membrane protein transport protein (OMPP1/FadL/TodX)"/>
    <property type="match status" value="1"/>
</dbReference>
<reference evidence="2 3" key="1">
    <citation type="submission" date="2019-01" db="EMBL/GenBank/DDBJ databases">
        <title>Lacibacter sp. strain TTM-7.</title>
        <authorList>
            <person name="Chen W.-M."/>
        </authorList>
    </citation>
    <scope>NUCLEOTIDE SEQUENCE [LARGE SCALE GENOMIC DNA]</scope>
    <source>
        <strain evidence="2 3">TTM-7</strain>
    </source>
</reference>